<dbReference type="AlphaFoldDB" id="A0A166J2T6"/>
<evidence type="ECO:0000313" key="2">
    <source>
        <dbReference type="EMBL" id="KZK05428.1"/>
    </source>
</evidence>
<feature type="transmembrane region" description="Helical" evidence="1">
    <location>
        <begin position="46"/>
        <end position="64"/>
    </location>
</feature>
<reference evidence="2 3" key="1">
    <citation type="submission" date="2015-08" db="EMBL/GenBank/DDBJ databases">
        <title>Draft Genome Sequences of 11 Lactococcus lactis subspecies cremoris strains.</title>
        <authorList>
            <person name="Wels M."/>
            <person name="Backus L."/>
            <person name="Boekhorst J."/>
            <person name="Dijkstra A."/>
            <person name="Beerthuizen M."/>
            <person name="Siezen R."/>
            <person name="Bachmann H."/>
            <person name="Van Hijum S."/>
        </authorList>
    </citation>
    <scope>NUCLEOTIDE SEQUENCE [LARGE SCALE GENOMIC DNA]</scope>
    <source>
        <strain evidence="2 3">KW10</strain>
    </source>
</reference>
<dbReference type="PATRIC" id="fig|1359.32.peg.1001"/>
<sequence>MVIKRIIYIGEENGSAIYYDTKSNTPLKADKSKLLNTQKSKNNYRYIIFIVISLFLLKGLGVLFPTIDPFTGKYTVATILFLLILWCGEVIFFTMLVYKALYKNVNTSTLANKKEFGYAIKNNNIWNLFKNKRVTNGKKLGVFFLIVSVVILTLGIAPMIYAINGQEKILGSSISSEVIVISLMGIMPFLCILLLWLNNPLRWLSVAEKYQNKLIKYGEKDEK</sequence>
<proteinExistence type="predicted"/>
<keyword evidence="1" id="KW-0472">Membrane</keyword>
<comment type="caution">
    <text evidence="2">The sequence shown here is derived from an EMBL/GenBank/DDBJ whole genome shotgun (WGS) entry which is preliminary data.</text>
</comment>
<name>A0A166J2T6_LACLC</name>
<dbReference type="EMBL" id="LIYF01000030">
    <property type="protein sequence ID" value="KZK05428.1"/>
    <property type="molecule type" value="Genomic_DNA"/>
</dbReference>
<keyword evidence="1" id="KW-0812">Transmembrane</keyword>
<feature type="transmembrane region" description="Helical" evidence="1">
    <location>
        <begin position="140"/>
        <end position="163"/>
    </location>
</feature>
<protein>
    <submittedName>
        <fullName evidence="2">Uncharacterized protein</fullName>
    </submittedName>
</protein>
<accession>A0A166J2T6</accession>
<evidence type="ECO:0000256" key="1">
    <source>
        <dbReference type="SAM" id="Phobius"/>
    </source>
</evidence>
<evidence type="ECO:0000313" key="3">
    <source>
        <dbReference type="Proteomes" id="UP000076519"/>
    </source>
</evidence>
<feature type="transmembrane region" description="Helical" evidence="1">
    <location>
        <begin position="178"/>
        <end position="197"/>
    </location>
</feature>
<gene>
    <name evidence="2" type="ORF">AB996_1951</name>
</gene>
<dbReference type="Proteomes" id="UP000076519">
    <property type="component" value="Unassembled WGS sequence"/>
</dbReference>
<keyword evidence="1" id="KW-1133">Transmembrane helix</keyword>
<feature type="transmembrane region" description="Helical" evidence="1">
    <location>
        <begin position="76"/>
        <end position="98"/>
    </location>
</feature>
<organism evidence="2 3">
    <name type="scientific">Lactococcus lactis subsp. cremoris</name>
    <name type="common">Streptococcus cremoris</name>
    <dbReference type="NCBI Taxonomy" id="1359"/>
    <lineage>
        <taxon>Bacteria</taxon>
        <taxon>Bacillati</taxon>
        <taxon>Bacillota</taxon>
        <taxon>Bacilli</taxon>
        <taxon>Lactobacillales</taxon>
        <taxon>Streptococcaceae</taxon>
        <taxon>Lactococcus</taxon>
    </lineage>
</organism>